<feature type="transmembrane region" description="Helical" evidence="5">
    <location>
        <begin position="419"/>
        <end position="444"/>
    </location>
</feature>
<evidence type="ECO:0000313" key="6">
    <source>
        <dbReference type="EMBL" id="QJX76344.1"/>
    </source>
</evidence>
<dbReference type="InterPro" id="IPR004995">
    <property type="entry name" value="Spore_Ger"/>
</dbReference>
<proteinExistence type="inferred from homology"/>
<dbReference type="EMBL" id="CP045272">
    <property type="protein sequence ID" value="QJX76344.1"/>
    <property type="molecule type" value="Genomic_DNA"/>
</dbReference>
<dbReference type="PANTHER" id="PTHR22550">
    <property type="entry name" value="SPORE GERMINATION PROTEIN"/>
    <property type="match status" value="1"/>
</dbReference>
<comment type="subcellular location">
    <subcellularLocation>
        <location evidence="4">Cell membrane</location>
    </subcellularLocation>
    <subcellularLocation>
        <location evidence="1">Membrane</location>
        <topology evidence="1">Multi-pass membrane protein</topology>
    </subcellularLocation>
</comment>
<sequence length="488" mass="55623">MHKLNNKTNLKVNIMSSSLNKSSQNISKRIERQFQITSDFEKRTILKDKITLFYLNTIVDKDQIQKYIIEPLQQAWETVNEDNPSIQQIKTIVNSASLKETQSVEEIQDALVKGNTFLLIEGETNGLLIPTTKWIERGLEETLGERAIRGPAVGFTENLTTNINIIRRIIQTPQLIIDTKPYGTHFKTDISIIYMKHLVDQSILQEVQHRISKIDVDYILASRIVEDAIEGKPKTFVNLVMTKERVDTTTSSLLEGKVIVLVDGSPYSIIAPSLFVDFFQSPDDFHLKTGRLVNRFIRYFGFISSILIPGIYVGLEKFHSDRYSQKIQKDLFNHGELLPTFWEIAILLILFRILIDIGTRAPKGTVIIVTLLATIVIGEMSVSAKLIHPASLVVTGLSVYLSTLVIYRGQTGIGSLRFLYFFTCYYFDLPSIMLVSTIVILYLVQLKSVGVPYLSPLIPFRCDEFQDIFVRGNLRKLQRKSHEFPNVE</sequence>
<feature type="transmembrane region" description="Helical" evidence="5">
    <location>
        <begin position="296"/>
        <end position="315"/>
    </location>
</feature>
<keyword evidence="5" id="KW-0812">Transmembrane</keyword>
<comment type="similarity">
    <text evidence="2 4">Belongs to the GerABKA family.</text>
</comment>
<accession>A0A6M6DSJ4</accession>
<reference evidence="6 7" key="1">
    <citation type="submission" date="2019-10" db="EMBL/GenBank/DDBJ databases">
        <title>Complete genome sequences for adaption low water activity.</title>
        <authorList>
            <person name="Zhao L."/>
            <person name="Zhong J."/>
        </authorList>
    </citation>
    <scope>NUCLEOTIDE SEQUENCE [LARGE SCALE GENOMIC DNA]</scope>
    <source>
        <strain evidence="6 7">FDU301</strain>
    </source>
</reference>
<evidence type="ECO:0000313" key="7">
    <source>
        <dbReference type="Proteomes" id="UP000501076"/>
    </source>
</evidence>
<name>A0A6M6DSJ4_PRIMG</name>
<dbReference type="GO" id="GO:0005886">
    <property type="term" value="C:plasma membrane"/>
    <property type="evidence" value="ECO:0007669"/>
    <property type="project" value="UniProtKB-SubCell"/>
</dbReference>
<dbReference type="AlphaFoldDB" id="A0A6M6DSJ4"/>
<gene>
    <name evidence="6" type="ORF">FDZ14_09095</name>
</gene>
<dbReference type="InterPro" id="IPR050768">
    <property type="entry name" value="UPF0353/GerABKA_families"/>
</dbReference>
<evidence type="ECO:0000256" key="1">
    <source>
        <dbReference type="ARBA" id="ARBA00004141"/>
    </source>
</evidence>
<feature type="transmembrane region" description="Helical" evidence="5">
    <location>
        <begin position="366"/>
        <end position="384"/>
    </location>
</feature>
<dbReference type="GO" id="GO:0009847">
    <property type="term" value="P:spore germination"/>
    <property type="evidence" value="ECO:0007669"/>
    <property type="project" value="UniProtKB-UniRule"/>
</dbReference>
<dbReference type="PANTHER" id="PTHR22550:SF5">
    <property type="entry name" value="LEUCINE ZIPPER PROTEIN 4"/>
    <property type="match status" value="1"/>
</dbReference>
<evidence type="ECO:0000256" key="3">
    <source>
        <dbReference type="ARBA" id="ARBA00023136"/>
    </source>
</evidence>
<evidence type="ECO:0000256" key="5">
    <source>
        <dbReference type="SAM" id="Phobius"/>
    </source>
</evidence>
<dbReference type="Pfam" id="PF03323">
    <property type="entry name" value="GerA"/>
    <property type="match status" value="1"/>
</dbReference>
<organism evidence="6 7">
    <name type="scientific">Priestia megaterium</name>
    <name type="common">Bacillus megaterium</name>
    <dbReference type="NCBI Taxonomy" id="1404"/>
    <lineage>
        <taxon>Bacteria</taxon>
        <taxon>Bacillati</taxon>
        <taxon>Bacillota</taxon>
        <taxon>Bacilli</taxon>
        <taxon>Bacillales</taxon>
        <taxon>Bacillaceae</taxon>
        <taxon>Priestia</taxon>
    </lineage>
</organism>
<feature type="transmembrane region" description="Helical" evidence="5">
    <location>
        <begin position="335"/>
        <end position="354"/>
    </location>
</feature>
<protein>
    <submittedName>
        <fullName evidence="6">Spore germination protein</fullName>
    </submittedName>
</protein>
<keyword evidence="3 4" id="KW-0472">Membrane</keyword>
<feature type="transmembrane region" description="Helical" evidence="5">
    <location>
        <begin position="390"/>
        <end position="407"/>
    </location>
</feature>
<dbReference type="Proteomes" id="UP000501076">
    <property type="component" value="Chromosome"/>
</dbReference>
<evidence type="ECO:0000256" key="4">
    <source>
        <dbReference type="PIRNR" id="PIRNR005690"/>
    </source>
</evidence>
<evidence type="ECO:0000256" key="2">
    <source>
        <dbReference type="ARBA" id="ARBA00005278"/>
    </source>
</evidence>
<dbReference type="PIRSF" id="PIRSF005690">
    <property type="entry name" value="GerBA"/>
    <property type="match status" value="1"/>
</dbReference>
<keyword evidence="5" id="KW-1133">Transmembrane helix</keyword>